<sequence>MHNLTDEEWKAKKLSVATWEANVAELPQQKVIKEVLARNANASFGPNCYIAPDCNFFTDSARLGRNVRIASQVTLRGNITMGNDVSVNPLTNIIGNVKIGTAVRIASSVQIFGFNHGFDRVDKYIKDQPITSKGIEIGEGTWIGAGGSIVDGVKIGAHCVVAAGAVVTKSFPDFSIIGGVPAKLIKSRIKKTDFQINVTNLANTGKTFEYCLDLPRTGVLEATSPYLNAWLATVDTIEAIVINNGNIEQAVSGFHERPDVKEYLSKTKPVIVSNGKVLGFKIGPIQENVRLDVKVNGTIIHLVQIVVKACLQQSE</sequence>
<evidence type="ECO:0000313" key="1">
    <source>
        <dbReference type="EMBL" id="MFC3202526.1"/>
    </source>
</evidence>
<dbReference type="SUPFAM" id="SSF51161">
    <property type="entry name" value="Trimeric LpxA-like enzymes"/>
    <property type="match status" value="1"/>
</dbReference>
<proteinExistence type="predicted"/>
<dbReference type="CDD" id="cd04647">
    <property type="entry name" value="LbH_MAT_like"/>
    <property type="match status" value="1"/>
</dbReference>
<dbReference type="GO" id="GO:0016746">
    <property type="term" value="F:acyltransferase activity"/>
    <property type="evidence" value="ECO:0007669"/>
    <property type="project" value="UniProtKB-KW"/>
</dbReference>
<accession>A0ABV7K0L3</accession>
<name>A0ABV7K0L3_9ALTE</name>
<dbReference type="InterPro" id="IPR011004">
    <property type="entry name" value="Trimer_LpxA-like_sf"/>
</dbReference>
<keyword evidence="1" id="KW-0808">Transferase</keyword>
<dbReference type="PANTHER" id="PTHR23416">
    <property type="entry name" value="SIALIC ACID SYNTHASE-RELATED"/>
    <property type="match status" value="1"/>
</dbReference>
<dbReference type="Proteomes" id="UP001595477">
    <property type="component" value="Unassembled WGS sequence"/>
</dbReference>
<dbReference type="InterPro" id="IPR051159">
    <property type="entry name" value="Hexapeptide_acetyltransf"/>
</dbReference>
<keyword evidence="2" id="KW-1185">Reference proteome</keyword>
<gene>
    <name evidence="1" type="ORF">ACFOEW_11935</name>
</gene>
<keyword evidence="1" id="KW-0012">Acyltransferase</keyword>
<dbReference type="EMBL" id="JBHRSX010000022">
    <property type="protein sequence ID" value="MFC3202526.1"/>
    <property type="molecule type" value="Genomic_DNA"/>
</dbReference>
<dbReference type="Gene3D" id="2.160.10.10">
    <property type="entry name" value="Hexapeptide repeat proteins"/>
    <property type="match status" value="1"/>
</dbReference>
<reference evidence="2" key="1">
    <citation type="journal article" date="2019" name="Int. J. Syst. Evol. Microbiol.">
        <title>The Global Catalogue of Microorganisms (GCM) 10K type strain sequencing project: providing services to taxonomists for standard genome sequencing and annotation.</title>
        <authorList>
            <consortium name="The Broad Institute Genomics Platform"/>
            <consortium name="The Broad Institute Genome Sequencing Center for Infectious Disease"/>
            <person name="Wu L."/>
            <person name="Ma J."/>
        </authorList>
    </citation>
    <scope>NUCLEOTIDE SEQUENCE [LARGE SCALE GENOMIC DNA]</scope>
    <source>
        <strain evidence="2">KCTC 52449</strain>
    </source>
</reference>
<dbReference type="InterPro" id="IPR001451">
    <property type="entry name" value="Hexapep"/>
</dbReference>
<comment type="caution">
    <text evidence="1">The sequence shown here is derived from an EMBL/GenBank/DDBJ whole genome shotgun (WGS) entry which is preliminary data.</text>
</comment>
<dbReference type="RefSeq" id="WP_123324760.1">
    <property type="nucleotide sequence ID" value="NZ_JBHRSX010000022.1"/>
</dbReference>
<protein>
    <submittedName>
        <fullName evidence="1">Acyltransferase</fullName>
    </submittedName>
</protein>
<dbReference type="Pfam" id="PF00132">
    <property type="entry name" value="Hexapep"/>
    <property type="match status" value="1"/>
</dbReference>
<organism evidence="1 2">
    <name type="scientific">Alteromonas oceani</name>
    <dbReference type="NCBI Taxonomy" id="2071609"/>
    <lineage>
        <taxon>Bacteria</taxon>
        <taxon>Pseudomonadati</taxon>
        <taxon>Pseudomonadota</taxon>
        <taxon>Gammaproteobacteria</taxon>
        <taxon>Alteromonadales</taxon>
        <taxon>Alteromonadaceae</taxon>
        <taxon>Alteromonas/Salinimonas group</taxon>
        <taxon>Alteromonas</taxon>
    </lineage>
</organism>
<evidence type="ECO:0000313" key="2">
    <source>
        <dbReference type="Proteomes" id="UP001595477"/>
    </source>
</evidence>